<dbReference type="NCBIfam" id="TIGR04056">
    <property type="entry name" value="OMP_RagA_SusC"/>
    <property type="match status" value="1"/>
</dbReference>
<evidence type="ECO:0000256" key="6">
    <source>
        <dbReference type="ARBA" id="ARBA00023237"/>
    </source>
</evidence>
<name>A0A1G6V0L0_9BACT</name>
<dbReference type="GO" id="GO:0009279">
    <property type="term" value="C:cell outer membrane"/>
    <property type="evidence" value="ECO:0007669"/>
    <property type="project" value="UniProtKB-SubCell"/>
</dbReference>
<proteinExistence type="inferred from homology"/>
<dbReference type="Gene3D" id="2.170.130.10">
    <property type="entry name" value="TonB-dependent receptor, plug domain"/>
    <property type="match status" value="1"/>
</dbReference>
<feature type="domain" description="TonB-dependent receptor plug" evidence="9">
    <location>
        <begin position="117"/>
        <end position="240"/>
    </location>
</feature>
<keyword evidence="4 7" id="KW-0812">Transmembrane</keyword>
<dbReference type="Pfam" id="PF13715">
    <property type="entry name" value="CarbopepD_reg_2"/>
    <property type="match status" value="1"/>
</dbReference>
<evidence type="ECO:0000256" key="1">
    <source>
        <dbReference type="ARBA" id="ARBA00004571"/>
    </source>
</evidence>
<dbReference type="InterPro" id="IPR036942">
    <property type="entry name" value="Beta-barrel_TonB_sf"/>
</dbReference>
<dbReference type="InterPro" id="IPR037066">
    <property type="entry name" value="Plug_dom_sf"/>
</dbReference>
<evidence type="ECO:0000259" key="9">
    <source>
        <dbReference type="Pfam" id="PF07715"/>
    </source>
</evidence>
<evidence type="ECO:0000256" key="2">
    <source>
        <dbReference type="ARBA" id="ARBA00022448"/>
    </source>
</evidence>
<dbReference type="Proteomes" id="UP000198748">
    <property type="component" value="Unassembled WGS sequence"/>
</dbReference>
<evidence type="ECO:0000256" key="4">
    <source>
        <dbReference type="ARBA" id="ARBA00022692"/>
    </source>
</evidence>
<dbReference type="InterPro" id="IPR039426">
    <property type="entry name" value="TonB-dep_rcpt-like"/>
</dbReference>
<keyword evidence="8" id="KW-0732">Signal</keyword>
<dbReference type="NCBIfam" id="TIGR04057">
    <property type="entry name" value="SusC_RagA_signa"/>
    <property type="match status" value="1"/>
</dbReference>
<dbReference type="OrthoDB" id="9768177at2"/>
<dbReference type="Gene3D" id="2.60.40.1120">
    <property type="entry name" value="Carboxypeptidase-like, regulatory domain"/>
    <property type="match status" value="1"/>
</dbReference>
<dbReference type="RefSeq" id="WP_090145674.1">
    <property type="nucleotide sequence ID" value="NZ_FNAN01000001.1"/>
</dbReference>
<dbReference type="Pfam" id="PF07715">
    <property type="entry name" value="Plug"/>
    <property type="match status" value="1"/>
</dbReference>
<protein>
    <submittedName>
        <fullName evidence="10">TonB-linked outer membrane protein, SusC/RagA family</fullName>
    </submittedName>
</protein>
<organism evidence="10 11">
    <name type="scientific">Dyadobacter soli</name>
    <dbReference type="NCBI Taxonomy" id="659014"/>
    <lineage>
        <taxon>Bacteria</taxon>
        <taxon>Pseudomonadati</taxon>
        <taxon>Bacteroidota</taxon>
        <taxon>Cytophagia</taxon>
        <taxon>Cytophagales</taxon>
        <taxon>Spirosomataceae</taxon>
        <taxon>Dyadobacter</taxon>
    </lineage>
</organism>
<dbReference type="InterPro" id="IPR012910">
    <property type="entry name" value="Plug_dom"/>
</dbReference>
<dbReference type="PROSITE" id="PS52016">
    <property type="entry name" value="TONB_DEPENDENT_REC_3"/>
    <property type="match status" value="1"/>
</dbReference>
<evidence type="ECO:0000313" key="10">
    <source>
        <dbReference type="EMBL" id="SDD47081.1"/>
    </source>
</evidence>
<dbReference type="STRING" id="659014.SAMN04487996_101104"/>
<dbReference type="InterPro" id="IPR008969">
    <property type="entry name" value="CarboxyPept-like_regulatory"/>
</dbReference>
<dbReference type="InterPro" id="IPR023996">
    <property type="entry name" value="TonB-dep_OMP_SusC/RagA"/>
</dbReference>
<evidence type="ECO:0000313" key="11">
    <source>
        <dbReference type="Proteomes" id="UP000198748"/>
    </source>
</evidence>
<keyword evidence="2 7" id="KW-0813">Transport</keyword>
<comment type="similarity">
    <text evidence="7">Belongs to the TonB-dependent receptor family.</text>
</comment>
<gene>
    <name evidence="10" type="ORF">SAMN04487996_101104</name>
</gene>
<keyword evidence="6 7" id="KW-0998">Cell outer membrane</keyword>
<dbReference type="InterPro" id="IPR023997">
    <property type="entry name" value="TonB-dep_OMP_SusC/RagA_CS"/>
</dbReference>
<dbReference type="SUPFAM" id="SSF56935">
    <property type="entry name" value="Porins"/>
    <property type="match status" value="1"/>
</dbReference>
<comment type="subcellular location">
    <subcellularLocation>
        <location evidence="1 7">Cell outer membrane</location>
        <topology evidence="1 7">Multi-pass membrane protein</topology>
    </subcellularLocation>
</comment>
<dbReference type="AlphaFoldDB" id="A0A1G6V0L0"/>
<dbReference type="Gene3D" id="2.40.170.20">
    <property type="entry name" value="TonB-dependent receptor, beta-barrel domain"/>
    <property type="match status" value="1"/>
</dbReference>
<feature type="chain" id="PRO_5011597161" evidence="8">
    <location>
        <begin position="24"/>
        <end position="1114"/>
    </location>
</feature>
<dbReference type="SUPFAM" id="SSF49464">
    <property type="entry name" value="Carboxypeptidase regulatory domain-like"/>
    <property type="match status" value="1"/>
</dbReference>
<accession>A0A1G6V0L0</accession>
<keyword evidence="5 7" id="KW-0472">Membrane</keyword>
<feature type="signal peptide" evidence="8">
    <location>
        <begin position="1"/>
        <end position="23"/>
    </location>
</feature>
<evidence type="ECO:0000256" key="5">
    <source>
        <dbReference type="ARBA" id="ARBA00023136"/>
    </source>
</evidence>
<keyword evidence="3 7" id="KW-1134">Transmembrane beta strand</keyword>
<evidence type="ECO:0000256" key="3">
    <source>
        <dbReference type="ARBA" id="ARBA00022452"/>
    </source>
</evidence>
<evidence type="ECO:0000256" key="7">
    <source>
        <dbReference type="PROSITE-ProRule" id="PRU01360"/>
    </source>
</evidence>
<keyword evidence="11" id="KW-1185">Reference proteome</keyword>
<dbReference type="EMBL" id="FNAN01000001">
    <property type="protein sequence ID" value="SDD47081.1"/>
    <property type="molecule type" value="Genomic_DNA"/>
</dbReference>
<evidence type="ECO:0000256" key="8">
    <source>
        <dbReference type="SAM" id="SignalP"/>
    </source>
</evidence>
<sequence length="1114" mass="121695">MKKMYAVLLLGCSLLLLIPGIMAQQITVTGTARSAGTGESLPGVSIILGGTSSGSTTDADGKYTIQAPANGRLIFSYVGFEPQEVAIENRSKIDINLTESEKALSEVVVVGYTSQSKAKTTAAVSKLAPEELKNTSNPNPVQAMQGKMAGVSVPVNSGQPGGGAANIIIRGGTKLNVYGTGLGNSGGNSIGSSESSGPLVIVDGVFRSLNDINPDNIESFQVMKDAAATAIYGARGANGVIVVKTKGGKFNTKTNITLNHRTTWETNARDYKYLNARDYLALARRTVQNTFDPIDKNNLLNNGGFSAGTRIYTAPGQYGNNINLTALYDNIVAVEGQAYVDRLLANGWETMDDPINPGTKLLFADNHYQDMLWNTGVTQNHNLSIDGGSERANYNVSAGYTNQAGTFAGTKYKRYDVLGNFGFKAADNFRIDAMVNYQNVLPNYVEAFQNELTRGTRLTPLIRIYKDDGNPTPGENYATRNRFHTLKYDDVRSSTERIISRVAGDLQITKGLSYKPAVSYLMQDYRYMFMRKGTPSTEIQPATQRQKNEDTNNFRQLMIDQILQYDLTLRDVHNFTFLAGFNFTKSTNSIINIGSQRATSDYIYTINEPTTSVINGVINTNVTDFRTTLAESRSASYFGQFNYDYDGKYLLSGALRYDGFSNFAPQNKYALFPSASLGWNIHREKFWNVAPVSMLKLRASWGQAGSSDLSLTDTYGGYSASTYALGSGILRANLSNPNLKWELTETTDLALDASLFGDRVTLSVDFYNKLTKNRLESKPLPSEAPFASITYNNGTLQNKGVEIELGATVIKAGAFTWRSNFSFALNRTVIKKLPDNGRAKNRQGGDLVYDRAAGKNVEAGGLAEGERPFGLYAYQVLGVFSTEEEAKAWNATKKDNLASPSGITTGKHAGDFIFDDINNDGVIDTKDQVFIGYRNPDKIGGMQNTFTYKSLSLRVAVDYALGHMISDGALARSLGTGRAFNEGAPSQALGPDIWQKPGDTGKKYARFSFADADFGQRNYLRSATLGNNNGYGSDVSAMIEKGNFLALREISLAYDLPKNLLKKIRSTGMNVFVSVYNLGYVTKYKGINPETYTGFDAVGYPRPRQFSVGTTLRF</sequence>
<reference evidence="11" key="1">
    <citation type="submission" date="2016-10" db="EMBL/GenBank/DDBJ databases">
        <authorList>
            <person name="Varghese N."/>
            <person name="Submissions S."/>
        </authorList>
    </citation>
    <scope>NUCLEOTIDE SEQUENCE [LARGE SCALE GENOMIC DNA]</scope>
    <source>
        <strain evidence="11">DSM 25329</strain>
    </source>
</reference>